<evidence type="ECO:0000256" key="10">
    <source>
        <dbReference type="ARBA" id="ARBA00023204"/>
    </source>
</evidence>
<proteinExistence type="inferred from homology"/>
<comment type="cofactor">
    <cofactor evidence="1">
        <name>Mg(2+)</name>
        <dbReference type="ChEBI" id="CHEBI:18420"/>
    </cofactor>
</comment>
<feature type="compositionally biased region" description="Basic and acidic residues" evidence="14">
    <location>
        <begin position="712"/>
        <end position="728"/>
    </location>
</feature>
<keyword evidence="4" id="KW-0540">Nuclease</keyword>
<feature type="region of interest" description="Disordered" evidence="14">
    <location>
        <begin position="657"/>
        <end position="918"/>
    </location>
</feature>
<dbReference type="FunFam" id="1.10.150.20:FF:000030">
    <property type="entry name" value="Flap endonuclease GEN-like 1"/>
    <property type="match status" value="1"/>
</dbReference>
<dbReference type="InterPro" id="IPR008918">
    <property type="entry name" value="HhH2"/>
</dbReference>
<evidence type="ECO:0000256" key="6">
    <source>
        <dbReference type="ARBA" id="ARBA00022759"/>
    </source>
</evidence>
<dbReference type="PANTHER" id="PTHR16171:SF7">
    <property type="entry name" value="DNA REPAIR PROTEIN RAD2"/>
    <property type="match status" value="1"/>
</dbReference>
<feature type="region of interest" description="Disordered" evidence="14">
    <location>
        <begin position="467"/>
        <end position="559"/>
    </location>
</feature>
<evidence type="ECO:0000256" key="3">
    <source>
        <dbReference type="ARBA" id="ARBA00005283"/>
    </source>
</evidence>
<dbReference type="PRINTS" id="PR00853">
    <property type="entry name" value="XPGRADSUPER"/>
</dbReference>
<dbReference type="SUPFAM" id="SSF47807">
    <property type="entry name" value="5' to 3' exonuclease, C-terminal subdomain"/>
    <property type="match status" value="1"/>
</dbReference>
<feature type="compositionally biased region" description="Low complexity" evidence="14">
    <location>
        <begin position="775"/>
        <end position="785"/>
    </location>
</feature>
<dbReference type="PRINTS" id="PR00066">
    <property type="entry name" value="XRODRMPGMNTG"/>
</dbReference>
<feature type="region of interest" description="Disordered" evidence="14">
    <location>
        <begin position="418"/>
        <end position="454"/>
    </location>
</feature>
<dbReference type="InterPro" id="IPR019974">
    <property type="entry name" value="XPG_CS"/>
</dbReference>
<evidence type="ECO:0000259" key="15">
    <source>
        <dbReference type="SMART" id="SM00484"/>
    </source>
</evidence>
<keyword evidence="13" id="KW-0175">Coiled coil</keyword>
<evidence type="ECO:0000313" key="17">
    <source>
        <dbReference type="EMBL" id="WFD00115.1"/>
    </source>
</evidence>
<keyword evidence="11" id="KW-0539">Nucleus</keyword>
<evidence type="ECO:0000256" key="12">
    <source>
        <dbReference type="ARBA" id="ARBA00038112"/>
    </source>
</evidence>
<feature type="region of interest" description="Disordered" evidence="14">
    <location>
        <begin position="146"/>
        <end position="192"/>
    </location>
</feature>
<evidence type="ECO:0000256" key="7">
    <source>
        <dbReference type="ARBA" id="ARBA00022763"/>
    </source>
</evidence>
<comment type="similarity">
    <text evidence="3">Belongs to the XPG/RAD2 endonuclease family. XPG subfamily.</text>
</comment>
<accession>A0AAJ5YTI0</accession>
<gene>
    <name evidence="17" type="primary">RAD2</name>
    <name evidence="17" type="ORF">MYAM1_002861</name>
</gene>
<evidence type="ECO:0000256" key="13">
    <source>
        <dbReference type="SAM" id="Coils"/>
    </source>
</evidence>
<evidence type="ECO:0000256" key="9">
    <source>
        <dbReference type="ARBA" id="ARBA00022842"/>
    </source>
</evidence>
<dbReference type="GO" id="GO:0005634">
    <property type="term" value="C:nucleus"/>
    <property type="evidence" value="ECO:0007669"/>
    <property type="project" value="UniProtKB-SubCell"/>
</dbReference>
<feature type="compositionally biased region" description="Polar residues" evidence="14">
    <location>
        <begin position="877"/>
        <end position="894"/>
    </location>
</feature>
<evidence type="ECO:0000313" key="18">
    <source>
        <dbReference type="Proteomes" id="UP001219567"/>
    </source>
</evidence>
<organism evidence="17 18">
    <name type="scientific">Malassezia yamatoensis</name>
    <dbReference type="NCBI Taxonomy" id="253288"/>
    <lineage>
        <taxon>Eukaryota</taxon>
        <taxon>Fungi</taxon>
        <taxon>Dikarya</taxon>
        <taxon>Basidiomycota</taxon>
        <taxon>Ustilaginomycotina</taxon>
        <taxon>Malasseziomycetes</taxon>
        <taxon>Malasseziales</taxon>
        <taxon>Malasseziaceae</taxon>
        <taxon>Malassezia</taxon>
    </lineage>
</organism>
<evidence type="ECO:0000256" key="11">
    <source>
        <dbReference type="ARBA" id="ARBA00023242"/>
    </source>
</evidence>
<keyword evidence="5" id="KW-0479">Metal-binding</keyword>
<feature type="compositionally biased region" description="Low complexity" evidence="14">
    <location>
        <begin position="793"/>
        <end position="828"/>
    </location>
</feature>
<keyword evidence="10" id="KW-0234">DNA repair</keyword>
<feature type="compositionally biased region" description="Basic and acidic residues" evidence="14">
    <location>
        <begin position="855"/>
        <end position="867"/>
    </location>
</feature>
<feature type="domain" description="XPG N-terminal" evidence="16">
    <location>
        <begin position="1"/>
        <end position="98"/>
    </location>
</feature>
<keyword evidence="18" id="KW-1185">Reference proteome</keyword>
<dbReference type="EMBL" id="CP119946">
    <property type="protein sequence ID" value="WFD00115.1"/>
    <property type="molecule type" value="Genomic_DNA"/>
</dbReference>
<keyword evidence="8" id="KW-0378">Hydrolase</keyword>
<dbReference type="InterPro" id="IPR006084">
    <property type="entry name" value="XPG/Rad2"/>
</dbReference>
<dbReference type="Pfam" id="PF00867">
    <property type="entry name" value="XPG_I"/>
    <property type="match status" value="1"/>
</dbReference>
<dbReference type="InterPro" id="IPR036279">
    <property type="entry name" value="5-3_exonuclease_C_sf"/>
</dbReference>
<keyword evidence="9" id="KW-0460">Magnesium</keyword>
<feature type="domain" description="XPG-I" evidence="15">
    <location>
        <begin position="997"/>
        <end position="1066"/>
    </location>
</feature>
<dbReference type="CDD" id="cd09868">
    <property type="entry name" value="PIN_XPG_RAD2"/>
    <property type="match status" value="2"/>
</dbReference>
<sequence>MGVQGLWQLLQPAARPVTLESLQGKKLAIDSSIWLYHFQMAMRDKEGRTLANAHILGFLWRILKLLFYGIQPVFVFDGGAPVEKRRTLANRKQRKTDAVETHARAAEKLLAAQLRQAALAHLHGPASTSRDDQLAEGTVYYDTQGRTNLPQITGRLNDTSTTTAPAPATENSHASSATSTATSSAGKRKDWHKDPYQLPALEEPLNSVQGKKRDLRLATEGELRALMHTLAPDDLDTNSELFRSLPPELQYELVGDLRAQSRSTSYHRLQDMLAAAPTPIDFSRAQIAGLRTRNDLTQKVLTVTDEIGSANIQVPVRVAGARNREYVLVHIDEGDGGWALGTRDAGSTQQRAIDVDAHDTKHAPVAHIEDDNDDIDAMAMEEVEIPDLPTAVDPEIDALVHLESDPVARKERALKLLGARAEHHRRQKRTESGLDAREERMYGHAKQHAPSTLFRDEVLTDDRTHPQQILRDSSATDIPAESSAAYPPSNVANNSTSPPSHLSEALLRKRSFARVNSSDGSSDHEFVPERRTDESSPNATSSTSSVRQLESGRTDDLDEDAMEDVEIPDANQPTEMPTIDTIESGANLNDAINSPRKSTLPPNNRHQNTIANETLSTSLDTGAGIEHGLSAPNLTGLSATTDETCAKSPIRIKTELIDDKVGIPGNDGQKVAHKEQQQPDKMKSPSASPDRHANRIIIDTPSSPLPMVVSETKAEKDSIGLEEVKDANSKAPNWTSEVDLISDTDLRRSFTSPSPSPSETKLQLQRPSQSQTGLQRQSRQPSPSQAHVQPKSQAEQQAPPELQPKQQSEQQPEQQPKSQAEQQAEQQPKFQTERQAEQQTQPPPSTSTPATNIPSHEKLQRNRKTDNRSVPSSSSSKHLPTSNQNATNRNSMSPTPFEWSPSVSPEPANLGSDGFPLPHADELVEIEQQEQQALEQMDGDLSEYTTFLNRNPDHGVQNMQKEVEAEVEALRKERARLRRNEEDVTLQMAAEVQALLRLFGLPYITAPMEAEAQCAQLAIQKLVDGIITDDSDVFLFGGTPVYRNMFNDRRMVECYLLSDIERELSLSRDRLISLAFLLGSDYTEGLDGVGPVLAMEILSLYPGPDGLRQFRQWWQQVQIGAEHDANDPNATVRRRIKKSLRNRVHLSEDWPDFRTREAYVAPSVDSSDEPFVWGRADLDALRAFLNQYLHWPVTKSDQYLLPVIEQQRKNDRMHRVQATLDQSGFVSGRLVGERGHRPAPTYGSARLQQVVNSFKAQHSTASSASASNSSTSTTRGKKRRAPRAISSTPAPPDSESDHTEYTPRPTRSRARQPRASDAGRAGSLFE</sequence>
<dbReference type="Gene3D" id="1.10.150.20">
    <property type="entry name" value="5' to 3' exonuclease, C-terminal subdomain"/>
    <property type="match status" value="1"/>
</dbReference>
<evidence type="ECO:0000256" key="1">
    <source>
        <dbReference type="ARBA" id="ARBA00001946"/>
    </source>
</evidence>
<dbReference type="SMART" id="SM00279">
    <property type="entry name" value="HhH2"/>
    <property type="match status" value="1"/>
</dbReference>
<dbReference type="InterPro" id="IPR006086">
    <property type="entry name" value="XPG-I_dom"/>
</dbReference>
<evidence type="ECO:0000256" key="14">
    <source>
        <dbReference type="SAM" id="MobiDB-lite"/>
    </source>
</evidence>
<dbReference type="Proteomes" id="UP001219567">
    <property type="component" value="Chromosome 4"/>
</dbReference>
<dbReference type="GO" id="GO:0048256">
    <property type="term" value="F:flap endonuclease activity"/>
    <property type="evidence" value="ECO:0007669"/>
    <property type="project" value="UniProtKB-ARBA"/>
</dbReference>
<dbReference type="SMART" id="SM00484">
    <property type="entry name" value="XPGI"/>
    <property type="match status" value="1"/>
</dbReference>
<feature type="coiled-coil region" evidence="13">
    <location>
        <begin position="956"/>
        <end position="987"/>
    </location>
</feature>
<protein>
    <submittedName>
        <fullName evidence="17">DNA repair protein rad2</fullName>
    </submittedName>
</protein>
<feature type="region of interest" description="Disordered" evidence="14">
    <location>
        <begin position="1254"/>
        <end position="1326"/>
    </location>
</feature>
<feature type="compositionally biased region" description="Polar residues" evidence="14">
    <location>
        <begin position="490"/>
        <end position="500"/>
    </location>
</feature>
<dbReference type="SMART" id="SM00485">
    <property type="entry name" value="XPGN"/>
    <property type="match status" value="1"/>
</dbReference>
<feature type="compositionally biased region" description="Basic and acidic residues" evidence="14">
    <location>
        <begin position="670"/>
        <end position="693"/>
    </location>
</feature>
<dbReference type="PANTHER" id="PTHR16171">
    <property type="entry name" value="DNA REPAIR PROTEIN COMPLEMENTING XP-G CELLS-RELATED"/>
    <property type="match status" value="1"/>
</dbReference>
<dbReference type="PROSITE" id="PS00842">
    <property type="entry name" value="XPG_2"/>
    <property type="match status" value="1"/>
</dbReference>
<dbReference type="InterPro" id="IPR001044">
    <property type="entry name" value="XPG/Rad2_eukaryotes"/>
</dbReference>
<feature type="compositionally biased region" description="Low complexity" evidence="14">
    <location>
        <begin position="535"/>
        <end position="545"/>
    </location>
</feature>
<dbReference type="GO" id="GO:0003697">
    <property type="term" value="F:single-stranded DNA binding"/>
    <property type="evidence" value="ECO:0007669"/>
    <property type="project" value="InterPro"/>
</dbReference>
<dbReference type="GO" id="GO:0046872">
    <property type="term" value="F:metal ion binding"/>
    <property type="evidence" value="ECO:0007669"/>
    <property type="project" value="UniProtKB-KW"/>
</dbReference>
<evidence type="ECO:0000256" key="8">
    <source>
        <dbReference type="ARBA" id="ARBA00022801"/>
    </source>
</evidence>
<feature type="compositionally biased region" description="Polar residues" evidence="14">
    <location>
        <begin position="467"/>
        <end position="476"/>
    </location>
</feature>
<evidence type="ECO:0000256" key="2">
    <source>
        <dbReference type="ARBA" id="ARBA00004123"/>
    </source>
</evidence>
<evidence type="ECO:0000259" key="16">
    <source>
        <dbReference type="SMART" id="SM00485"/>
    </source>
</evidence>
<feature type="compositionally biased region" description="Low complexity" evidence="14">
    <location>
        <begin position="1259"/>
        <end position="1274"/>
    </location>
</feature>
<feature type="compositionally biased region" description="Low complexity" evidence="14">
    <location>
        <begin position="159"/>
        <end position="185"/>
    </location>
</feature>
<dbReference type="InterPro" id="IPR006085">
    <property type="entry name" value="XPG_DNA_repair_N"/>
</dbReference>
<dbReference type="SUPFAM" id="SSF88723">
    <property type="entry name" value="PIN domain-like"/>
    <property type="match status" value="1"/>
</dbReference>
<feature type="region of interest" description="Disordered" evidence="14">
    <location>
        <begin position="588"/>
        <end position="608"/>
    </location>
</feature>
<evidence type="ECO:0000256" key="4">
    <source>
        <dbReference type="ARBA" id="ARBA00022722"/>
    </source>
</evidence>
<feature type="compositionally biased region" description="Basic and acidic residues" evidence="14">
    <location>
        <begin position="429"/>
        <end position="442"/>
    </location>
</feature>
<feature type="compositionally biased region" description="Basic and acidic residues" evidence="14">
    <location>
        <begin position="521"/>
        <end position="534"/>
    </location>
</feature>
<dbReference type="GO" id="GO:0006289">
    <property type="term" value="P:nucleotide-excision repair"/>
    <property type="evidence" value="ECO:0007669"/>
    <property type="project" value="InterPro"/>
</dbReference>
<comment type="similarity">
    <text evidence="12">Belongs to the XPG/RAD2 endonuclease family. GEN subfamily.</text>
</comment>
<reference evidence="17 18" key="1">
    <citation type="submission" date="2023-03" db="EMBL/GenBank/DDBJ databases">
        <title>Mating type loci evolution in Malassezia.</title>
        <authorList>
            <person name="Coelho M.A."/>
        </authorList>
    </citation>
    <scope>NUCLEOTIDE SEQUENCE [LARGE SCALE GENOMIC DNA]</scope>
    <source>
        <strain evidence="17 18">CBS 9725</strain>
    </source>
</reference>
<dbReference type="CDD" id="cd09904">
    <property type="entry name" value="H3TH_XPG"/>
    <property type="match status" value="1"/>
</dbReference>
<evidence type="ECO:0000256" key="5">
    <source>
        <dbReference type="ARBA" id="ARBA00022723"/>
    </source>
</evidence>
<keyword evidence="6" id="KW-0255">Endonuclease</keyword>
<feature type="compositionally biased region" description="Polar residues" evidence="14">
    <location>
        <begin position="146"/>
        <end position="158"/>
    </location>
</feature>
<keyword evidence="7" id="KW-0227">DNA damage</keyword>
<dbReference type="InterPro" id="IPR029060">
    <property type="entry name" value="PIN-like_dom_sf"/>
</dbReference>
<comment type="subcellular location">
    <subcellularLocation>
        <location evidence="2">Nucleus</location>
    </subcellularLocation>
</comment>
<dbReference type="Pfam" id="PF00752">
    <property type="entry name" value="XPG_N"/>
    <property type="match status" value="1"/>
</dbReference>
<dbReference type="Gene3D" id="3.40.50.1010">
    <property type="entry name" value="5'-nuclease"/>
    <property type="match status" value="2"/>
</dbReference>
<feature type="compositionally biased region" description="Polar residues" evidence="14">
    <location>
        <begin position="759"/>
        <end position="774"/>
    </location>
</feature>
<name>A0AAJ5YTI0_9BASI</name>